<reference evidence="1 2" key="1">
    <citation type="submission" date="2024-01" db="EMBL/GenBank/DDBJ databases">
        <title>The genomes of 5 underutilized Papilionoideae crops provide insights into root nodulation and disease resistanc.</title>
        <authorList>
            <person name="Jiang F."/>
        </authorList>
    </citation>
    <scope>NUCLEOTIDE SEQUENCE [LARGE SCALE GENOMIC DNA]</scope>
    <source>
        <strain evidence="1">LVBAO_FW01</strain>
        <tissue evidence="1">Leaves</tissue>
    </source>
</reference>
<keyword evidence="2" id="KW-1185">Reference proteome</keyword>
<protein>
    <submittedName>
        <fullName evidence="1">Uncharacterized protein</fullName>
    </submittedName>
</protein>
<dbReference type="Proteomes" id="UP001367508">
    <property type="component" value="Unassembled WGS sequence"/>
</dbReference>
<accession>A0AAN9Q4M0</accession>
<evidence type="ECO:0000313" key="1">
    <source>
        <dbReference type="EMBL" id="KAK7324455.1"/>
    </source>
</evidence>
<dbReference type="EMBL" id="JAYMYQ010000006">
    <property type="protein sequence ID" value="KAK7324455.1"/>
    <property type="molecule type" value="Genomic_DNA"/>
</dbReference>
<sequence>MGQLMGKEMCGGICGDSKLSDFFAAILLFDLSQFWFHVTLLILMALIQSGWDEYGIAYDSPSSNITVRCVSGSST</sequence>
<proteinExistence type="predicted"/>
<name>A0AAN9Q4M0_CANGL</name>
<dbReference type="AlphaFoldDB" id="A0AAN9Q4M0"/>
<comment type="caution">
    <text evidence="1">The sequence shown here is derived from an EMBL/GenBank/DDBJ whole genome shotgun (WGS) entry which is preliminary data.</text>
</comment>
<organism evidence="1 2">
    <name type="scientific">Canavalia gladiata</name>
    <name type="common">Sword bean</name>
    <name type="synonym">Dolichos gladiatus</name>
    <dbReference type="NCBI Taxonomy" id="3824"/>
    <lineage>
        <taxon>Eukaryota</taxon>
        <taxon>Viridiplantae</taxon>
        <taxon>Streptophyta</taxon>
        <taxon>Embryophyta</taxon>
        <taxon>Tracheophyta</taxon>
        <taxon>Spermatophyta</taxon>
        <taxon>Magnoliopsida</taxon>
        <taxon>eudicotyledons</taxon>
        <taxon>Gunneridae</taxon>
        <taxon>Pentapetalae</taxon>
        <taxon>rosids</taxon>
        <taxon>fabids</taxon>
        <taxon>Fabales</taxon>
        <taxon>Fabaceae</taxon>
        <taxon>Papilionoideae</taxon>
        <taxon>50 kb inversion clade</taxon>
        <taxon>NPAAA clade</taxon>
        <taxon>indigoferoid/millettioid clade</taxon>
        <taxon>Phaseoleae</taxon>
        <taxon>Canavalia</taxon>
    </lineage>
</organism>
<gene>
    <name evidence="1" type="ORF">VNO77_28015</name>
</gene>
<evidence type="ECO:0000313" key="2">
    <source>
        <dbReference type="Proteomes" id="UP001367508"/>
    </source>
</evidence>